<dbReference type="InterPro" id="IPR027417">
    <property type="entry name" value="P-loop_NTPase"/>
</dbReference>
<dbReference type="GO" id="GO:0000725">
    <property type="term" value="P:recombinational repair"/>
    <property type="evidence" value="ECO:0007669"/>
    <property type="project" value="TreeGrafter"/>
</dbReference>
<evidence type="ECO:0000256" key="9">
    <source>
        <dbReference type="ARBA" id="ARBA00023204"/>
    </source>
</evidence>
<dbReference type="GO" id="GO:0004527">
    <property type="term" value="F:exonuclease activity"/>
    <property type="evidence" value="ECO:0007669"/>
    <property type="project" value="UniProtKB-KW"/>
</dbReference>
<keyword evidence="6" id="KW-0269">Exonuclease</keyword>
<dbReference type="GO" id="GO:0003677">
    <property type="term" value="F:DNA binding"/>
    <property type="evidence" value="ECO:0007669"/>
    <property type="project" value="UniProtKB-KW"/>
</dbReference>
<keyword evidence="19" id="KW-1185">Reference proteome</keyword>
<dbReference type="InterPro" id="IPR014017">
    <property type="entry name" value="DNA_helicase_UvrD-like_C"/>
</dbReference>
<evidence type="ECO:0000256" key="2">
    <source>
        <dbReference type="ARBA" id="ARBA00022741"/>
    </source>
</evidence>
<evidence type="ECO:0000256" key="15">
    <source>
        <dbReference type="PROSITE-ProRule" id="PRU00560"/>
    </source>
</evidence>
<keyword evidence="10" id="KW-0413">Isomerase</keyword>
<keyword evidence="9" id="KW-0234">DNA repair</keyword>
<evidence type="ECO:0000256" key="11">
    <source>
        <dbReference type="ARBA" id="ARBA00034617"/>
    </source>
</evidence>
<dbReference type="RefSeq" id="WP_136081999.1">
    <property type="nucleotide sequence ID" value="NZ_CAAHFG010000003.1"/>
</dbReference>
<dbReference type="PROSITE" id="PS51217">
    <property type="entry name" value="UVRD_HELICASE_CTER"/>
    <property type="match status" value="1"/>
</dbReference>
<evidence type="ECO:0000256" key="4">
    <source>
        <dbReference type="ARBA" id="ARBA00022801"/>
    </source>
</evidence>
<dbReference type="PANTHER" id="PTHR11070">
    <property type="entry name" value="UVRD / RECB / PCRA DNA HELICASE FAMILY MEMBER"/>
    <property type="match status" value="1"/>
</dbReference>
<dbReference type="SUPFAM" id="SSF52540">
    <property type="entry name" value="P-loop containing nucleoside triphosphate hydrolases"/>
    <property type="match status" value="1"/>
</dbReference>
<evidence type="ECO:0000256" key="12">
    <source>
        <dbReference type="ARBA" id="ARBA00034808"/>
    </source>
</evidence>
<dbReference type="InterPro" id="IPR038726">
    <property type="entry name" value="PDDEXK_AddAB-type"/>
</dbReference>
<organism evidence="18 19">
    <name type="scientific">Pontiella desulfatans</name>
    <dbReference type="NCBI Taxonomy" id="2750659"/>
    <lineage>
        <taxon>Bacteria</taxon>
        <taxon>Pseudomonadati</taxon>
        <taxon>Kiritimatiellota</taxon>
        <taxon>Kiritimatiellia</taxon>
        <taxon>Kiritimatiellales</taxon>
        <taxon>Pontiellaceae</taxon>
        <taxon>Pontiella</taxon>
    </lineage>
</organism>
<keyword evidence="4 15" id="KW-0378">Hydrolase</keyword>
<dbReference type="Pfam" id="PF12705">
    <property type="entry name" value="PDDEXK_1"/>
    <property type="match status" value="1"/>
</dbReference>
<dbReference type="EC" id="5.6.2.4" evidence="12"/>
<feature type="domain" description="UvrD-like helicase ATP-binding" evidence="16">
    <location>
        <begin position="1"/>
        <end position="399"/>
    </location>
</feature>
<dbReference type="Gene3D" id="3.90.320.10">
    <property type="match status" value="1"/>
</dbReference>
<dbReference type="Pfam" id="PF13361">
    <property type="entry name" value="UvrD_C"/>
    <property type="match status" value="1"/>
</dbReference>
<dbReference type="InterPro" id="IPR011335">
    <property type="entry name" value="Restrct_endonuc-II-like"/>
</dbReference>
<evidence type="ECO:0000256" key="8">
    <source>
        <dbReference type="ARBA" id="ARBA00023125"/>
    </source>
</evidence>
<evidence type="ECO:0000256" key="1">
    <source>
        <dbReference type="ARBA" id="ARBA00022722"/>
    </source>
</evidence>
<evidence type="ECO:0000256" key="10">
    <source>
        <dbReference type="ARBA" id="ARBA00023235"/>
    </source>
</evidence>
<dbReference type="GO" id="GO:0043138">
    <property type="term" value="F:3'-5' DNA helicase activity"/>
    <property type="evidence" value="ECO:0007669"/>
    <property type="project" value="UniProtKB-EC"/>
</dbReference>
<evidence type="ECO:0000259" key="16">
    <source>
        <dbReference type="PROSITE" id="PS51198"/>
    </source>
</evidence>
<protein>
    <recommendedName>
        <fullName evidence="12">DNA 3'-5' helicase</fullName>
        <ecNumber evidence="12">5.6.2.4</ecNumber>
    </recommendedName>
    <alternativeName>
        <fullName evidence="13">DNA 3'-5' helicase II</fullName>
    </alternativeName>
</protein>
<evidence type="ECO:0000256" key="14">
    <source>
        <dbReference type="ARBA" id="ARBA00048988"/>
    </source>
</evidence>
<evidence type="ECO:0000259" key="17">
    <source>
        <dbReference type="PROSITE" id="PS51217"/>
    </source>
</evidence>
<evidence type="ECO:0000256" key="7">
    <source>
        <dbReference type="ARBA" id="ARBA00022840"/>
    </source>
</evidence>
<dbReference type="GO" id="GO:0005524">
    <property type="term" value="F:ATP binding"/>
    <property type="evidence" value="ECO:0007669"/>
    <property type="project" value="UniProtKB-UniRule"/>
</dbReference>
<evidence type="ECO:0000256" key="13">
    <source>
        <dbReference type="ARBA" id="ARBA00034923"/>
    </source>
</evidence>
<dbReference type="Pfam" id="PF00580">
    <property type="entry name" value="UvrD-helicase"/>
    <property type="match status" value="1"/>
</dbReference>
<reference evidence="18 19" key="1">
    <citation type="submission" date="2019-04" db="EMBL/GenBank/DDBJ databases">
        <authorList>
            <person name="Van Vliet M D."/>
        </authorList>
    </citation>
    <scope>NUCLEOTIDE SEQUENCE [LARGE SCALE GENOMIC DNA]</scope>
    <source>
        <strain evidence="18 19">F1</strain>
    </source>
</reference>
<evidence type="ECO:0000256" key="6">
    <source>
        <dbReference type="ARBA" id="ARBA00022839"/>
    </source>
</evidence>
<sequence>MNIVYNASAGTGKTYQVTGLYEKLVLDEAIDPRKILLMTFTDNAAAELRMRVAHRLLRARREAEESGNDATAERAIAAMTHLPSAPIGTIHSFCTRLLREHALEAGLSPGFSVLVGDEHKELLNQICREELLKQLETDPDFKTFCAGAQMIGTGGGFGSSVTETVPALIGQAGSLGISLEHAEAMLPEPRPPVSIVDFLQILKELKGLAKQTKKTTEAIVALEKALEQTDDPLRLVELFGQNFSGHFSYGEAKSIYPRFKQLREETVEREHYRTRFPAAKAFARYVQTVATRFQQRKHAMDSVDFDDQLRMAAELLASGKAKPEFDYVIVDEVQDTSRIQCDLIQALWNEHTRLIICGDKKQSIYTWRGADPEVMPDLQQLIVAAGGELENLNTSYRSKAPILDVVNALFSSVYGAEDYAEGDRLEANPDFETDGEKACVEFLESDIDEDLSKQDQVAAEMKAVANRIQLLVHGDSDWQPAYRHADGFQPTGGGNAYRYSDILILLRRTTHQSALEQALRHQGIPYTLGGKGRGLFTRQETRDVSLFLNVVTNPKDAYSLVGFLRSPWIGLSDETIAELAWSNEGFSIGTLMANAANQTDVIDRYRELPGTKLASELVRLLIDETGYDALLAGLPRGAQRLANLRKVLDWLRDAERGARTTPAAVARKLAQQIANPPQVPEAALLDPAQNAVTLMTVHGSKGLTKRVVFLPDTSFRPDSDRGFARISFDDEHQPMLGVKVTSPDKSQAASPGFAAANERAKAVRAHELKNLFYVAMTRARDLVVTSSTKGKISGGWLKDMEPFIGKEIPAIPYARLADAVEIAEAEPAALPTEGGLARALDSLPPPPPQPTLRRIPATRLAKEQDELESDGPFDPTGFRSVENAAAIGSLGHAVLEQLALNGWEGSVAEWLEILREDFGATKAEAGAMEERIGQTRELMIQLTGSMKELLPEFPFVLHEDDTLIDGTIDLLCQTSDGFAIFDYKFTEASDEKAVADYQGQMEIYRKAAEKKYPHAGTADIRLIVASSAGVRTVKCM</sequence>
<dbReference type="PROSITE" id="PS51198">
    <property type="entry name" value="UVRD_HELICASE_ATP_BIND"/>
    <property type="match status" value="1"/>
</dbReference>
<dbReference type="AlphaFoldDB" id="A0A6C2U8W4"/>
<comment type="catalytic activity">
    <reaction evidence="14">
        <text>ATP + H2O = ADP + phosphate + H(+)</text>
        <dbReference type="Rhea" id="RHEA:13065"/>
        <dbReference type="ChEBI" id="CHEBI:15377"/>
        <dbReference type="ChEBI" id="CHEBI:15378"/>
        <dbReference type="ChEBI" id="CHEBI:30616"/>
        <dbReference type="ChEBI" id="CHEBI:43474"/>
        <dbReference type="ChEBI" id="CHEBI:456216"/>
        <dbReference type="EC" id="5.6.2.4"/>
    </reaction>
</comment>
<evidence type="ECO:0000256" key="5">
    <source>
        <dbReference type="ARBA" id="ARBA00022806"/>
    </source>
</evidence>
<keyword evidence="2 15" id="KW-0547">Nucleotide-binding</keyword>
<comment type="catalytic activity">
    <reaction evidence="11">
        <text>Couples ATP hydrolysis with the unwinding of duplex DNA by translocating in the 3'-5' direction.</text>
        <dbReference type="EC" id="5.6.2.4"/>
    </reaction>
</comment>
<proteinExistence type="predicted"/>
<evidence type="ECO:0000256" key="3">
    <source>
        <dbReference type="ARBA" id="ARBA00022763"/>
    </source>
</evidence>
<name>A0A6C2U8W4_PONDE</name>
<keyword evidence="8" id="KW-0238">DNA-binding</keyword>
<dbReference type="SUPFAM" id="SSF52980">
    <property type="entry name" value="Restriction endonuclease-like"/>
    <property type="match status" value="1"/>
</dbReference>
<feature type="binding site" evidence="15">
    <location>
        <begin position="7"/>
        <end position="14"/>
    </location>
    <ligand>
        <name>ATP</name>
        <dbReference type="ChEBI" id="CHEBI:30616"/>
    </ligand>
</feature>
<dbReference type="Gene3D" id="1.10.486.10">
    <property type="entry name" value="PCRA, domain 4"/>
    <property type="match status" value="1"/>
</dbReference>
<gene>
    <name evidence="18" type="primary">addA</name>
    <name evidence="18" type="ORF">PDESU_05091</name>
</gene>
<keyword evidence="5 15" id="KW-0347">Helicase</keyword>
<dbReference type="Gene3D" id="3.40.50.300">
    <property type="entry name" value="P-loop containing nucleotide triphosphate hydrolases"/>
    <property type="match status" value="4"/>
</dbReference>
<dbReference type="EMBL" id="CAAHFG010000003">
    <property type="protein sequence ID" value="VGO16500.1"/>
    <property type="molecule type" value="Genomic_DNA"/>
</dbReference>
<evidence type="ECO:0000313" key="19">
    <source>
        <dbReference type="Proteomes" id="UP000366872"/>
    </source>
</evidence>
<evidence type="ECO:0000313" key="18">
    <source>
        <dbReference type="EMBL" id="VGO16500.1"/>
    </source>
</evidence>
<keyword evidence="7 15" id="KW-0067">ATP-binding</keyword>
<dbReference type="PANTHER" id="PTHR11070:SF2">
    <property type="entry name" value="ATP-DEPENDENT DNA HELICASE SRS2"/>
    <property type="match status" value="1"/>
</dbReference>
<dbReference type="InterPro" id="IPR014016">
    <property type="entry name" value="UvrD-like_ATP-bd"/>
</dbReference>
<keyword evidence="1" id="KW-0540">Nuclease</keyword>
<dbReference type="Proteomes" id="UP000366872">
    <property type="component" value="Unassembled WGS sequence"/>
</dbReference>
<dbReference type="InterPro" id="IPR011604">
    <property type="entry name" value="PDDEXK-like_dom_sf"/>
</dbReference>
<dbReference type="InterPro" id="IPR000212">
    <property type="entry name" value="DNA_helicase_UvrD/REP"/>
</dbReference>
<accession>A0A6C2U8W4</accession>
<feature type="domain" description="UvrD-like helicase C-terminal" evidence="17">
    <location>
        <begin position="400"/>
        <end position="702"/>
    </location>
</feature>
<keyword evidence="3" id="KW-0227">DNA damage</keyword>